<feature type="non-terminal residue" evidence="1">
    <location>
        <position position="175"/>
    </location>
</feature>
<protein>
    <submittedName>
        <fullName evidence="1">Uncharacterized protein</fullName>
    </submittedName>
</protein>
<dbReference type="Proteomes" id="UP001164746">
    <property type="component" value="Chromosome 7"/>
</dbReference>
<evidence type="ECO:0000313" key="1">
    <source>
        <dbReference type="EMBL" id="WAR09582.1"/>
    </source>
</evidence>
<evidence type="ECO:0000313" key="2">
    <source>
        <dbReference type="Proteomes" id="UP001164746"/>
    </source>
</evidence>
<sequence>MHDGFSLPDNYVACAVVRRRRFQFVKIQAGIEPNPGPIPEFLMVISLTDRLKLTIKCGKLLDVKNACLLVDNANEAENQDVLKLPFPVWDEYKPYSAKVLVKGLTQSEENRCSTVAFSPFIAVRGLTDTPWALLHGLLHGNWEDRDNVPDTQQDDMCDWLEENSEHDSQTGYKTL</sequence>
<reference evidence="1" key="1">
    <citation type="submission" date="2022-11" db="EMBL/GenBank/DDBJ databases">
        <title>Centuries of genome instability and evolution in soft-shell clam transmissible cancer (bioRxiv).</title>
        <authorList>
            <person name="Hart S.F.M."/>
            <person name="Yonemitsu M.A."/>
            <person name="Giersch R.M."/>
            <person name="Beal B.F."/>
            <person name="Arriagada G."/>
            <person name="Davis B.W."/>
            <person name="Ostrander E.A."/>
            <person name="Goff S.P."/>
            <person name="Metzger M.J."/>
        </authorList>
    </citation>
    <scope>NUCLEOTIDE SEQUENCE</scope>
    <source>
        <strain evidence="1">MELC-2E11</strain>
        <tissue evidence="1">Siphon/mantle</tissue>
    </source>
</reference>
<gene>
    <name evidence="1" type="ORF">MAR_034658</name>
</gene>
<organism evidence="1 2">
    <name type="scientific">Mya arenaria</name>
    <name type="common">Soft-shell clam</name>
    <dbReference type="NCBI Taxonomy" id="6604"/>
    <lineage>
        <taxon>Eukaryota</taxon>
        <taxon>Metazoa</taxon>
        <taxon>Spiralia</taxon>
        <taxon>Lophotrochozoa</taxon>
        <taxon>Mollusca</taxon>
        <taxon>Bivalvia</taxon>
        <taxon>Autobranchia</taxon>
        <taxon>Heteroconchia</taxon>
        <taxon>Euheterodonta</taxon>
        <taxon>Imparidentia</taxon>
        <taxon>Neoheterodontei</taxon>
        <taxon>Myida</taxon>
        <taxon>Myoidea</taxon>
        <taxon>Myidae</taxon>
        <taxon>Mya</taxon>
    </lineage>
</organism>
<dbReference type="EMBL" id="CP111018">
    <property type="protein sequence ID" value="WAR09582.1"/>
    <property type="molecule type" value="Genomic_DNA"/>
</dbReference>
<name>A0ABY7EKS8_MYAAR</name>
<proteinExistence type="predicted"/>
<keyword evidence="2" id="KW-1185">Reference proteome</keyword>
<accession>A0ABY7EKS8</accession>